<dbReference type="RefSeq" id="WP_168877711.1">
    <property type="nucleotide sequence ID" value="NZ_JABAIM010000003.1"/>
</dbReference>
<dbReference type="InterPro" id="IPR003010">
    <property type="entry name" value="C-N_Hydrolase"/>
</dbReference>
<dbReference type="CDD" id="cd07570">
    <property type="entry name" value="GAT_Gln-NAD-synth"/>
    <property type="match status" value="1"/>
</dbReference>
<keyword evidence="6 7" id="KW-0520">NAD</keyword>
<keyword evidence="5 7" id="KW-0067">ATP-binding</keyword>
<feature type="active site" description="Nucleophile; for glutaminase activity" evidence="7">
    <location>
        <position position="144"/>
    </location>
</feature>
<evidence type="ECO:0000313" key="12">
    <source>
        <dbReference type="EMBL" id="NLR76034.1"/>
    </source>
</evidence>
<evidence type="ECO:0000259" key="11">
    <source>
        <dbReference type="PROSITE" id="PS50263"/>
    </source>
</evidence>
<name>A0A847S7V9_9NEIS</name>
<dbReference type="SUPFAM" id="SSF56317">
    <property type="entry name" value="Carbon-nitrogen hydrolase"/>
    <property type="match status" value="1"/>
</dbReference>
<reference evidence="12 13" key="1">
    <citation type="submission" date="2020-04" db="EMBL/GenBank/DDBJ databases">
        <title>Draft genome of Leeia sp. IMCC25680.</title>
        <authorList>
            <person name="Song J."/>
            <person name="Cho J.-C."/>
        </authorList>
    </citation>
    <scope>NUCLEOTIDE SEQUENCE [LARGE SCALE GENOMIC DNA]</scope>
    <source>
        <strain evidence="12 13">IMCC25680</strain>
    </source>
</reference>
<keyword evidence="3 7" id="KW-0436">Ligase</keyword>
<evidence type="ECO:0000256" key="9">
    <source>
        <dbReference type="PROSITE-ProRule" id="PRU10139"/>
    </source>
</evidence>
<feature type="active site" description="For glutaminase activity" evidence="7">
    <location>
        <position position="108"/>
    </location>
</feature>
<dbReference type="NCBIfam" id="NF010588">
    <property type="entry name" value="PRK13981.1"/>
    <property type="match status" value="1"/>
</dbReference>
<protein>
    <recommendedName>
        <fullName evidence="7 8">Glutamine-dependent NAD(+) synthetase</fullName>
        <ecNumber evidence="7 8">6.3.5.1</ecNumber>
    </recommendedName>
    <alternativeName>
        <fullName evidence="7 8">NAD(+) synthase [glutamine-hydrolyzing]</fullName>
    </alternativeName>
</protein>
<evidence type="ECO:0000256" key="10">
    <source>
        <dbReference type="RuleBase" id="RU003811"/>
    </source>
</evidence>
<dbReference type="InterPro" id="IPR000132">
    <property type="entry name" value="Nitrilase/CN_hydratase_CS"/>
</dbReference>
<evidence type="ECO:0000256" key="7">
    <source>
        <dbReference type="HAMAP-Rule" id="MF_02090"/>
    </source>
</evidence>
<evidence type="ECO:0000256" key="3">
    <source>
        <dbReference type="ARBA" id="ARBA00022598"/>
    </source>
</evidence>
<dbReference type="GO" id="GO:0005737">
    <property type="term" value="C:cytoplasm"/>
    <property type="evidence" value="ECO:0007669"/>
    <property type="project" value="InterPro"/>
</dbReference>
<dbReference type="GO" id="GO:0004359">
    <property type="term" value="F:glutaminase activity"/>
    <property type="evidence" value="ECO:0007669"/>
    <property type="project" value="InterPro"/>
</dbReference>
<comment type="caution">
    <text evidence="7">Lacks conserved residue(s) required for the propagation of feature annotation.</text>
</comment>
<comment type="similarity">
    <text evidence="2 7 8">In the C-terminal section; belongs to the NAD synthetase family.</text>
</comment>
<dbReference type="PANTHER" id="PTHR23090">
    <property type="entry name" value="NH 3 /GLUTAMINE-DEPENDENT NAD + SYNTHETASE"/>
    <property type="match status" value="1"/>
</dbReference>
<dbReference type="AlphaFoldDB" id="A0A847S7V9"/>
<dbReference type="GO" id="GO:0009435">
    <property type="term" value="P:NAD+ biosynthetic process"/>
    <property type="evidence" value="ECO:0007669"/>
    <property type="project" value="UniProtKB-UniRule"/>
</dbReference>
<dbReference type="EMBL" id="JABAIM010000003">
    <property type="protein sequence ID" value="NLR76034.1"/>
    <property type="molecule type" value="Genomic_DNA"/>
</dbReference>
<feature type="domain" description="CN hydrolase" evidence="11">
    <location>
        <begin position="1"/>
        <end position="250"/>
    </location>
</feature>
<dbReference type="Gene3D" id="3.60.110.10">
    <property type="entry name" value="Carbon-nitrogen hydrolase"/>
    <property type="match status" value="1"/>
</dbReference>
<keyword evidence="4 7" id="KW-0547">Nucleotide-binding</keyword>
<dbReference type="PROSITE" id="PS00920">
    <property type="entry name" value="NITRIL_CHT_1"/>
    <property type="match status" value="1"/>
</dbReference>
<comment type="function">
    <text evidence="7">Catalyzes the ATP-dependent amidation of deamido-NAD to form NAD. Uses L-glutamine as a nitrogen source.</text>
</comment>
<dbReference type="Gene3D" id="3.40.50.620">
    <property type="entry name" value="HUPs"/>
    <property type="match status" value="1"/>
</dbReference>
<evidence type="ECO:0000256" key="1">
    <source>
        <dbReference type="ARBA" id="ARBA00005188"/>
    </source>
</evidence>
<comment type="catalytic activity">
    <reaction evidence="7 8">
        <text>deamido-NAD(+) + L-glutamine + ATP + H2O = L-glutamate + AMP + diphosphate + NAD(+) + H(+)</text>
        <dbReference type="Rhea" id="RHEA:24384"/>
        <dbReference type="ChEBI" id="CHEBI:15377"/>
        <dbReference type="ChEBI" id="CHEBI:15378"/>
        <dbReference type="ChEBI" id="CHEBI:29985"/>
        <dbReference type="ChEBI" id="CHEBI:30616"/>
        <dbReference type="ChEBI" id="CHEBI:33019"/>
        <dbReference type="ChEBI" id="CHEBI:57540"/>
        <dbReference type="ChEBI" id="CHEBI:58359"/>
        <dbReference type="ChEBI" id="CHEBI:58437"/>
        <dbReference type="ChEBI" id="CHEBI:456215"/>
        <dbReference type="EC" id="6.3.5.1"/>
    </reaction>
</comment>
<evidence type="ECO:0000256" key="8">
    <source>
        <dbReference type="PIRNR" id="PIRNR006630"/>
    </source>
</evidence>
<dbReference type="InterPro" id="IPR036526">
    <property type="entry name" value="C-N_Hydrolase_sf"/>
</dbReference>
<evidence type="ECO:0000256" key="6">
    <source>
        <dbReference type="ARBA" id="ARBA00023027"/>
    </source>
</evidence>
<feature type="binding site" evidence="7">
    <location>
        <position position="508"/>
    </location>
    <ligand>
        <name>deamido-NAD(+)</name>
        <dbReference type="ChEBI" id="CHEBI:58437"/>
        <note>ligand shared between two neighboring subunits</note>
    </ligand>
</feature>
<dbReference type="InterPro" id="IPR022310">
    <property type="entry name" value="NAD/GMP_synthase"/>
</dbReference>
<dbReference type="GO" id="GO:0008795">
    <property type="term" value="F:NAD+ synthase activity"/>
    <property type="evidence" value="ECO:0007669"/>
    <property type="project" value="UniProtKB-UniRule"/>
</dbReference>
<proteinExistence type="inferred from homology"/>
<evidence type="ECO:0000313" key="13">
    <source>
        <dbReference type="Proteomes" id="UP000587991"/>
    </source>
</evidence>
<dbReference type="PANTHER" id="PTHR23090:SF9">
    <property type="entry name" value="GLUTAMINE-DEPENDENT NAD(+) SYNTHETASE"/>
    <property type="match status" value="1"/>
</dbReference>
<dbReference type="SUPFAM" id="SSF52402">
    <property type="entry name" value="Adenine nucleotide alpha hydrolases-like"/>
    <property type="match status" value="1"/>
</dbReference>
<gene>
    <name evidence="7" type="primary">nadE</name>
    <name evidence="12" type="ORF">HF682_12785</name>
</gene>
<feature type="binding site" evidence="7">
    <location>
        <position position="170"/>
    </location>
    <ligand>
        <name>L-glutamine</name>
        <dbReference type="ChEBI" id="CHEBI:58359"/>
    </ligand>
</feature>
<accession>A0A847S7V9</accession>
<feature type="binding site" evidence="7">
    <location>
        <position position="388"/>
    </location>
    <ligand>
        <name>ATP</name>
        <dbReference type="ChEBI" id="CHEBI:30616"/>
    </ligand>
</feature>
<dbReference type="GO" id="GO:0003952">
    <property type="term" value="F:NAD+ synthase (glutamine-hydrolyzing) activity"/>
    <property type="evidence" value="ECO:0007669"/>
    <property type="project" value="UniProtKB-UniRule"/>
</dbReference>
<dbReference type="UniPathway" id="UPA00253">
    <property type="reaction ID" value="UER00334"/>
</dbReference>
<dbReference type="InterPro" id="IPR014729">
    <property type="entry name" value="Rossmann-like_a/b/a_fold"/>
</dbReference>
<dbReference type="InterPro" id="IPR014445">
    <property type="entry name" value="Gln-dep_NAD_synthase"/>
</dbReference>
<keyword evidence="13" id="KW-1185">Reference proteome</keyword>
<feature type="active site" description="Proton acceptor" evidence="9">
    <location>
        <position position="41"/>
    </location>
</feature>
<dbReference type="Proteomes" id="UP000587991">
    <property type="component" value="Unassembled WGS sequence"/>
</dbReference>
<organism evidence="12 13">
    <name type="scientific">Leeia aquatica</name>
    <dbReference type="NCBI Taxonomy" id="2725557"/>
    <lineage>
        <taxon>Bacteria</taxon>
        <taxon>Pseudomonadati</taxon>
        <taxon>Pseudomonadota</taxon>
        <taxon>Betaproteobacteria</taxon>
        <taxon>Neisseriales</taxon>
        <taxon>Leeiaceae</taxon>
        <taxon>Leeia</taxon>
    </lineage>
</organism>
<evidence type="ECO:0000256" key="2">
    <source>
        <dbReference type="ARBA" id="ARBA00007145"/>
    </source>
</evidence>
<dbReference type="PIRSF" id="PIRSF006630">
    <property type="entry name" value="NADS_GAT"/>
    <property type="match status" value="1"/>
</dbReference>
<dbReference type="InterPro" id="IPR003694">
    <property type="entry name" value="NAD_synthase"/>
</dbReference>
<dbReference type="EC" id="6.3.5.1" evidence="7 8"/>
<comment type="pathway">
    <text evidence="1 7 8">Cofactor biosynthesis; NAD(+) biosynthesis; NAD(+) from deamido-NAD(+) (L-Gln route): step 1/1.</text>
</comment>
<evidence type="ECO:0000256" key="5">
    <source>
        <dbReference type="ARBA" id="ARBA00022840"/>
    </source>
</evidence>
<sequence>MRIALAQFNATVGDLSDNTEQMLQLAEQAREQGARLVLFPELAISGYPPEDLLLRPSFYQDVQVQLARLRAASVQIALAVGWPEWADGHRYNAVSVFDGGECIAHYRKMDLPNNEVFDERRYFSAGEHATVFALDGVRMGLNICEDIWHATAPRLAREAGAELLLVPNASPFHRGKEQERLEIARARAQESGLALLYCNWVGGQDELVFDGGSFAMNADGSVACQLPMFNSSLRCVDYQHGLLQSAEVDAWPEDEAAVYQALVVGVRDYIRKNGFPGVLLGLSGGVDSALTLAVAIDALGADKVHAVMMPSRYTADISVTDSREMIERVGCRYSEIDIWPIYEQFVGALAPEFSGLAADTTEENIQARCRGTLLMALSNKSGKLVLTTGNKSEMTTGYCTLYGDMAGGFAVLKDVSKMWVYQLCEYRNGISVRGLSNPIPQRIITRPPSAELRPDQTDQDSLPPYAVLDAIMERYVEHNQSMAEIMAAGFAEADVKRVVKLLKINEYKRRQAPVGIRITPRSFGKDWRYPITNRYFA</sequence>
<evidence type="ECO:0000256" key="4">
    <source>
        <dbReference type="ARBA" id="ARBA00022741"/>
    </source>
</evidence>
<dbReference type="CDD" id="cd00553">
    <property type="entry name" value="NAD_synthase"/>
    <property type="match status" value="1"/>
</dbReference>
<dbReference type="Pfam" id="PF00795">
    <property type="entry name" value="CN_hydrolase"/>
    <property type="match status" value="1"/>
</dbReference>
<feature type="active site" description="Proton acceptor; for glutaminase activity" evidence="7">
    <location>
        <position position="41"/>
    </location>
</feature>
<dbReference type="FunFam" id="3.40.50.620:FF:000106">
    <property type="entry name" value="Glutamine-dependent NAD(+) synthetase"/>
    <property type="match status" value="1"/>
</dbReference>
<dbReference type="GO" id="GO:0005524">
    <property type="term" value="F:ATP binding"/>
    <property type="evidence" value="ECO:0007669"/>
    <property type="project" value="UniProtKB-UniRule"/>
</dbReference>
<dbReference type="NCBIfam" id="TIGR00552">
    <property type="entry name" value="nadE"/>
    <property type="match status" value="1"/>
</dbReference>
<feature type="binding site" evidence="7">
    <location>
        <begin position="281"/>
        <end position="288"/>
    </location>
    <ligand>
        <name>ATP</name>
        <dbReference type="ChEBI" id="CHEBI:30616"/>
    </ligand>
</feature>
<comment type="caution">
    <text evidence="12">The sequence shown here is derived from an EMBL/GenBank/DDBJ whole genome shotgun (WGS) entry which is preliminary data.</text>
</comment>
<dbReference type="PROSITE" id="PS50263">
    <property type="entry name" value="CN_HYDROLASE"/>
    <property type="match status" value="1"/>
</dbReference>
<dbReference type="GO" id="GO:0000257">
    <property type="term" value="F:nitrilase activity"/>
    <property type="evidence" value="ECO:0007669"/>
    <property type="project" value="UniProtKB-ARBA"/>
</dbReference>
<feature type="binding site" evidence="7">
    <location>
        <position position="393"/>
    </location>
    <ligand>
        <name>deamido-NAD(+)</name>
        <dbReference type="ChEBI" id="CHEBI:58437"/>
        <note>ligand shared between two neighboring subunits</note>
    </ligand>
</feature>
<comment type="similarity">
    <text evidence="10">Belongs to the NAD synthetase family.</text>
</comment>
<feature type="binding site" evidence="7">
    <location>
        <position position="364"/>
    </location>
    <ligand>
        <name>deamido-NAD(+)</name>
        <dbReference type="ChEBI" id="CHEBI:58437"/>
        <note>ligand shared between two neighboring subunits</note>
    </ligand>
</feature>
<dbReference type="Pfam" id="PF02540">
    <property type="entry name" value="NAD_synthase"/>
    <property type="match status" value="1"/>
</dbReference>
<dbReference type="HAMAP" id="MF_02090">
    <property type="entry name" value="NadE_glutamine_dep"/>
    <property type="match status" value="1"/>
</dbReference>
<feature type="binding site" evidence="7">
    <location>
        <position position="176"/>
    </location>
    <ligand>
        <name>L-glutamine</name>
        <dbReference type="ChEBI" id="CHEBI:58359"/>
    </ligand>
</feature>